<evidence type="ECO:0000256" key="5">
    <source>
        <dbReference type="ARBA" id="ARBA00023274"/>
    </source>
</evidence>
<evidence type="ECO:0000256" key="4">
    <source>
        <dbReference type="ARBA" id="ARBA00022980"/>
    </source>
</evidence>
<geneLocation type="plastid" evidence="9"/>
<dbReference type="GO" id="GO:1990904">
    <property type="term" value="C:ribonucleoprotein complex"/>
    <property type="evidence" value="ECO:0007669"/>
    <property type="project" value="UniProtKB-KW"/>
</dbReference>
<evidence type="ECO:0000256" key="1">
    <source>
        <dbReference type="ARBA" id="ARBA00010528"/>
    </source>
</evidence>
<evidence type="ECO:0000313" key="9">
    <source>
        <dbReference type="EMBL" id="QAA11961.1"/>
    </source>
</evidence>
<comment type="similarity">
    <text evidence="1">Belongs to the universal ribosomal protein uL4 family.</text>
</comment>
<dbReference type="GeneID" id="38948167"/>
<keyword evidence="4 9" id="KW-0689">Ribosomal protein</keyword>
<dbReference type="GO" id="GO:0019843">
    <property type="term" value="F:rRNA binding"/>
    <property type="evidence" value="ECO:0007669"/>
    <property type="project" value="UniProtKB-KW"/>
</dbReference>
<dbReference type="RefSeq" id="YP_009551024.1">
    <property type="nucleotide sequence ID" value="NC_040299.1"/>
</dbReference>
<dbReference type="GO" id="GO:0003735">
    <property type="term" value="F:structural constituent of ribosome"/>
    <property type="evidence" value="ECO:0007669"/>
    <property type="project" value="InterPro"/>
</dbReference>
<evidence type="ECO:0000256" key="2">
    <source>
        <dbReference type="ARBA" id="ARBA00022730"/>
    </source>
</evidence>
<dbReference type="PANTHER" id="PTHR10746">
    <property type="entry name" value="50S RIBOSOMAL PROTEIN L4"/>
    <property type="match status" value="1"/>
</dbReference>
<dbReference type="Pfam" id="PF00573">
    <property type="entry name" value="Ribosomal_L4"/>
    <property type="match status" value="1"/>
</dbReference>
<keyword evidence="5" id="KW-0687">Ribonucleoprotein</keyword>
<protein>
    <recommendedName>
        <fullName evidence="6">Large ribosomal subunit protein uL4c</fullName>
    </recommendedName>
    <alternativeName>
        <fullName evidence="7">50S ribosomal protein L4, chloroplastic</fullName>
    </alternativeName>
</protein>
<organism evidence="9">
    <name type="scientific">Pseudellipsoidion edaphicum</name>
    <dbReference type="NCBI Taxonomy" id="1431838"/>
    <lineage>
        <taxon>Eukaryota</taxon>
        <taxon>Sar</taxon>
        <taxon>Stramenopiles</taxon>
        <taxon>Ochrophyta</taxon>
        <taxon>Eustigmatophyceae</taxon>
        <taxon>Eustigmatales</taxon>
        <taxon>Neomonodaceae</taxon>
        <taxon>Pseudellipsoidion</taxon>
    </lineage>
</organism>
<dbReference type="SUPFAM" id="SSF52166">
    <property type="entry name" value="Ribosomal protein L4"/>
    <property type="match status" value="1"/>
</dbReference>
<keyword evidence="9" id="KW-0934">Plastid</keyword>
<keyword evidence="2" id="KW-0699">rRNA-binding</keyword>
<reference evidence="9" key="1">
    <citation type="journal article" date="2019" name="Genome Biol. Evol.">
        <title>Plastid Genomes and Proteins Illuminate the Evolution of Eustigmatophyte Algae and Their Bacterial Endosymbionts.</title>
        <authorList>
            <person name="Sevcikova T."/>
            <person name="Yurchenko T."/>
            <person name="Fawley K.P."/>
            <person name="Amaral R."/>
            <person name="Strnad H."/>
            <person name="Santos L.M."/>
            <person name="Fawley M.W."/>
            <person name="Elias M."/>
        </authorList>
    </citation>
    <scope>NUCLEOTIDE SEQUENCE</scope>
    <source>
        <strain evidence="9">CAUP Q 401</strain>
    </source>
</reference>
<evidence type="ECO:0000256" key="7">
    <source>
        <dbReference type="ARBA" id="ARBA00035387"/>
    </source>
</evidence>
<feature type="region of interest" description="Disordered" evidence="8">
    <location>
        <begin position="68"/>
        <end position="87"/>
    </location>
</feature>
<dbReference type="EMBL" id="MK281457">
    <property type="protein sequence ID" value="QAA11961.1"/>
    <property type="molecule type" value="Genomic_DNA"/>
</dbReference>
<dbReference type="Gene3D" id="3.40.1370.10">
    <property type="match status" value="1"/>
</dbReference>
<dbReference type="InterPro" id="IPR023574">
    <property type="entry name" value="Ribosomal_uL4_dom_sf"/>
</dbReference>
<accession>A0A410D2J5</accession>
<sequence length="252" mass="28956">MNNNITFPNYCIVAASQVEKKFIERRLQDILKNEKTAKSSKSNDYLIHKAFSLYRKLKWARIASTKTKSEVRGGGKKPGPQKGRGRARIGSIRSPLFRGGGVCFGPKPFAYRIKLNHLEYDRAFRCAIIKKQKKILPISLNQNSKQINNKSLGKTKYSKQVIFEILKSNNINITKGIENEDITIIVTKEEFYLLEKINFAQSIKNLTKLNLRLENELEINEILKSKFILITVPAAHNLTNHDMAWRHLTRKG</sequence>
<gene>
    <name evidence="9" type="primary">rpl4</name>
</gene>
<proteinExistence type="inferred from homology"/>
<dbReference type="GO" id="GO:0005840">
    <property type="term" value="C:ribosome"/>
    <property type="evidence" value="ECO:0007669"/>
    <property type="project" value="UniProtKB-KW"/>
</dbReference>
<dbReference type="InterPro" id="IPR013005">
    <property type="entry name" value="Ribosomal_uL4-like"/>
</dbReference>
<evidence type="ECO:0000256" key="3">
    <source>
        <dbReference type="ARBA" id="ARBA00022884"/>
    </source>
</evidence>
<evidence type="ECO:0000256" key="8">
    <source>
        <dbReference type="SAM" id="MobiDB-lite"/>
    </source>
</evidence>
<evidence type="ECO:0000256" key="6">
    <source>
        <dbReference type="ARBA" id="ARBA00035208"/>
    </source>
</evidence>
<keyword evidence="3" id="KW-0694">RNA-binding</keyword>
<name>A0A410D2J5_9STRA</name>
<dbReference type="PANTHER" id="PTHR10746:SF17">
    <property type="entry name" value="LARGE RIBOSOMAL SUBUNIT PROTEIN UL4C"/>
    <property type="match status" value="1"/>
</dbReference>
<dbReference type="AlphaFoldDB" id="A0A410D2J5"/>
<dbReference type="GO" id="GO:0006412">
    <property type="term" value="P:translation"/>
    <property type="evidence" value="ECO:0007669"/>
    <property type="project" value="InterPro"/>
</dbReference>
<dbReference type="InterPro" id="IPR002136">
    <property type="entry name" value="Ribosomal_uL4"/>
</dbReference>